<keyword evidence="3 4" id="KW-0067">ATP-binding</keyword>
<dbReference type="SUPFAM" id="SSF56059">
    <property type="entry name" value="Glutathione synthetase ATP-binding domain-like"/>
    <property type="match status" value="1"/>
</dbReference>
<keyword evidence="7" id="KW-1185">Reference proteome</keyword>
<reference evidence="6 7" key="1">
    <citation type="submission" date="2014-12" db="EMBL/GenBank/DDBJ databases">
        <title>Complete genome sequence of Francisella guanzhouensis strain 08HL01032 isolated from air-conditioning system in China.</title>
        <authorList>
            <person name="Svensson D."/>
            <person name="Ohrman C."/>
            <person name="Backman S."/>
            <person name="Karlsson E."/>
            <person name="Nilsson E."/>
            <person name="Bystrom M."/>
            <person name="Larkeryd A."/>
            <person name="Stenberg P."/>
            <person name="Scholtz H.C."/>
            <person name="Forsman M."/>
            <person name="Sjodin A."/>
        </authorList>
    </citation>
    <scope>NUCLEOTIDE SEQUENCE [LARGE SCALE GENOMIC DNA]</scope>
    <source>
        <strain evidence="6 7">08HL01032</strain>
    </source>
</reference>
<evidence type="ECO:0000313" key="6">
    <source>
        <dbReference type="EMBL" id="AJC48964.1"/>
    </source>
</evidence>
<dbReference type="GO" id="GO:0046872">
    <property type="term" value="F:metal ion binding"/>
    <property type="evidence" value="ECO:0007669"/>
    <property type="project" value="InterPro"/>
</dbReference>
<dbReference type="OrthoDB" id="5625282at2"/>
<dbReference type="PANTHER" id="PTHR43585:SF2">
    <property type="entry name" value="ATP-GRASP ENZYME FSQD"/>
    <property type="match status" value="1"/>
</dbReference>
<evidence type="ECO:0000256" key="2">
    <source>
        <dbReference type="ARBA" id="ARBA00022741"/>
    </source>
</evidence>
<dbReference type="Gene3D" id="3.30.470.20">
    <property type="entry name" value="ATP-grasp fold, B domain"/>
    <property type="match status" value="1"/>
</dbReference>
<evidence type="ECO:0000256" key="1">
    <source>
        <dbReference type="ARBA" id="ARBA00022598"/>
    </source>
</evidence>
<feature type="domain" description="ATP-grasp" evidence="5">
    <location>
        <begin position="118"/>
        <end position="316"/>
    </location>
</feature>
<dbReference type="STRING" id="594679.SD28_04610"/>
<dbReference type="AlphaFoldDB" id="A0A0A8E4S1"/>
<dbReference type="GO" id="GO:0016874">
    <property type="term" value="F:ligase activity"/>
    <property type="evidence" value="ECO:0007669"/>
    <property type="project" value="UniProtKB-KW"/>
</dbReference>
<evidence type="ECO:0000313" key="7">
    <source>
        <dbReference type="Proteomes" id="UP000031104"/>
    </source>
</evidence>
<evidence type="ECO:0000256" key="3">
    <source>
        <dbReference type="ARBA" id="ARBA00022840"/>
    </source>
</evidence>
<keyword evidence="1" id="KW-0436">Ligase</keyword>
<gene>
    <name evidence="6" type="ORF">SD28_04610</name>
</gene>
<dbReference type="InterPro" id="IPR011761">
    <property type="entry name" value="ATP-grasp"/>
</dbReference>
<dbReference type="PROSITE" id="PS50975">
    <property type="entry name" value="ATP_GRASP"/>
    <property type="match status" value="1"/>
</dbReference>
<dbReference type="Proteomes" id="UP000031104">
    <property type="component" value="Chromosome"/>
</dbReference>
<keyword evidence="2 4" id="KW-0547">Nucleotide-binding</keyword>
<name>A0A0A8E4S1_9GAMM</name>
<accession>A0A0A8E4S1</accession>
<evidence type="ECO:0000256" key="4">
    <source>
        <dbReference type="PROSITE-ProRule" id="PRU00409"/>
    </source>
</evidence>
<dbReference type="RefSeq" id="WP_039124549.1">
    <property type="nucleotide sequence ID" value="NZ_CP010427.1"/>
</dbReference>
<dbReference type="Pfam" id="PF13535">
    <property type="entry name" value="ATP-grasp_4"/>
    <property type="match status" value="1"/>
</dbReference>
<proteinExistence type="predicted"/>
<organism evidence="6 7">
    <name type="scientific">Allofrancisella guangzhouensis</name>
    <dbReference type="NCBI Taxonomy" id="594679"/>
    <lineage>
        <taxon>Bacteria</taxon>
        <taxon>Pseudomonadati</taxon>
        <taxon>Pseudomonadota</taxon>
        <taxon>Gammaproteobacteria</taxon>
        <taxon>Thiotrichales</taxon>
        <taxon>Francisellaceae</taxon>
        <taxon>Allofrancisella</taxon>
    </lineage>
</organism>
<evidence type="ECO:0000259" key="5">
    <source>
        <dbReference type="PROSITE" id="PS50975"/>
    </source>
</evidence>
<dbReference type="PANTHER" id="PTHR43585">
    <property type="entry name" value="FUMIPYRROLE BIOSYNTHESIS PROTEIN C"/>
    <property type="match status" value="1"/>
</dbReference>
<dbReference type="InterPro" id="IPR052032">
    <property type="entry name" value="ATP-dep_AA_Ligase"/>
</dbReference>
<sequence length="401" mass="45904">MKQKHIIIICDGYSSGHFIPKLFNGLGYSCLHVTSSDSYNHKVSQSTFCKMDYIESFIINDDKSYVGFLDAIKNRRVLCAMAGSEFGILMADKINKDLKIVWHDFSKGVVKRNKYLMHEQLKYDNLAYAGQVLTSNLDEIFCFYEKNQKKRIVLKPVSSALSDSVFYCDTETQIREAFNYIKLKKDVFGKDNKSVLVQQYLQGQQYIVNTISSKRNHYVTDIWGEVAENDDMPSNDIYSELIHYNDFPYKILEKYSFDVLDSLGIWNGPAHLEIRLTENGPILVECGARLGGSVDFSLTQSIYGLSQLSLLPFATFNTDLFLTLTRDRSNGKLKYARYVYLSSHVKGKIIKDINFSVFNDIESLFSMKMSIKKGDLLQPINRALGIGRPGYIYLVNNDKKN</sequence>
<protein>
    <recommendedName>
        <fullName evidence="5">ATP-grasp domain-containing protein</fullName>
    </recommendedName>
</protein>
<dbReference type="HOGENOM" id="CLU_029016_3_1_6"/>
<dbReference type="EMBL" id="CP010427">
    <property type="protein sequence ID" value="AJC48964.1"/>
    <property type="molecule type" value="Genomic_DNA"/>
</dbReference>
<dbReference type="KEGG" id="fgu:SD28_04610"/>
<dbReference type="GO" id="GO:0005524">
    <property type="term" value="F:ATP binding"/>
    <property type="evidence" value="ECO:0007669"/>
    <property type="project" value="UniProtKB-UniRule"/>
</dbReference>